<dbReference type="Gene3D" id="1.25.40.10">
    <property type="entry name" value="Tetratricopeptide repeat domain"/>
    <property type="match status" value="4"/>
</dbReference>
<feature type="region of interest" description="Disordered" evidence="8">
    <location>
        <begin position="230"/>
        <end position="260"/>
    </location>
</feature>
<comment type="similarity">
    <text evidence="5">Belongs to the APC3/CDC27 family.</text>
</comment>
<dbReference type="Proteomes" id="UP001374579">
    <property type="component" value="Unassembled WGS sequence"/>
</dbReference>
<feature type="repeat" description="TPR" evidence="7">
    <location>
        <begin position="733"/>
        <end position="766"/>
    </location>
</feature>
<feature type="repeat" description="TPR" evidence="7">
    <location>
        <begin position="563"/>
        <end position="596"/>
    </location>
</feature>
<dbReference type="GO" id="GO:0005737">
    <property type="term" value="C:cytoplasm"/>
    <property type="evidence" value="ECO:0007669"/>
    <property type="project" value="TreeGrafter"/>
</dbReference>
<feature type="compositionally biased region" description="Low complexity" evidence="8">
    <location>
        <begin position="230"/>
        <end position="240"/>
    </location>
</feature>
<evidence type="ECO:0000256" key="7">
    <source>
        <dbReference type="PROSITE-ProRule" id="PRU00339"/>
    </source>
</evidence>
<feature type="region of interest" description="Disordered" evidence="8">
    <location>
        <begin position="334"/>
        <end position="447"/>
    </location>
</feature>
<feature type="compositionally biased region" description="Polar residues" evidence="8">
    <location>
        <begin position="355"/>
        <end position="371"/>
    </location>
</feature>
<feature type="compositionally biased region" description="Basic residues" evidence="8">
    <location>
        <begin position="336"/>
        <end position="347"/>
    </location>
</feature>
<evidence type="ECO:0000313" key="10">
    <source>
        <dbReference type="Proteomes" id="UP001374579"/>
    </source>
</evidence>
<dbReference type="Pfam" id="PF00515">
    <property type="entry name" value="TPR_1"/>
    <property type="match status" value="1"/>
</dbReference>
<protein>
    <recommendedName>
        <fullName evidence="6">Cell division cycle protein 27 homolog</fullName>
    </recommendedName>
</protein>
<reference evidence="9 10" key="1">
    <citation type="submission" date="2024-02" db="EMBL/GenBank/DDBJ databases">
        <title>Chromosome-scale genome assembly of the rough periwinkle Littorina saxatilis.</title>
        <authorList>
            <person name="De Jode A."/>
            <person name="Faria R."/>
            <person name="Formenti G."/>
            <person name="Sims Y."/>
            <person name="Smith T.P."/>
            <person name="Tracey A."/>
            <person name="Wood J.M.D."/>
            <person name="Zagrodzka Z.B."/>
            <person name="Johannesson K."/>
            <person name="Butlin R.K."/>
            <person name="Leder E.H."/>
        </authorList>
    </citation>
    <scope>NUCLEOTIDE SEQUENCE [LARGE SCALE GENOMIC DNA]</scope>
    <source>
        <strain evidence="9">Snail1</strain>
        <tissue evidence="9">Muscle</tissue>
    </source>
</reference>
<evidence type="ECO:0000256" key="5">
    <source>
        <dbReference type="ARBA" id="ARBA00038210"/>
    </source>
</evidence>
<keyword evidence="10" id="KW-1185">Reference proteome</keyword>
<feature type="repeat" description="TPR" evidence="7">
    <location>
        <begin position="631"/>
        <end position="664"/>
    </location>
</feature>
<evidence type="ECO:0000256" key="6">
    <source>
        <dbReference type="ARBA" id="ARBA00039307"/>
    </source>
</evidence>
<keyword evidence="3 7" id="KW-0802">TPR repeat</keyword>
<evidence type="ECO:0000256" key="8">
    <source>
        <dbReference type="SAM" id="MobiDB-lite"/>
    </source>
</evidence>
<feature type="region of interest" description="Disordered" evidence="8">
    <location>
        <begin position="189"/>
        <end position="208"/>
    </location>
</feature>
<dbReference type="PANTHER" id="PTHR12558">
    <property type="entry name" value="CELL DIVISION CYCLE 16,23,27"/>
    <property type="match status" value="1"/>
</dbReference>
<dbReference type="FunFam" id="1.25.40.10:FF:000018">
    <property type="entry name" value="Cell division cycle protein 27 homolog B"/>
    <property type="match status" value="1"/>
</dbReference>
<accession>A0AAN9C3C8</accession>
<proteinExistence type="inferred from homology"/>
<dbReference type="AlphaFoldDB" id="A0AAN9C3C8"/>
<dbReference type="InterPro" id="IPR011990">
    <property type="entry name" value="TPR-like_helical_dom_sf"/>
</dbReference>
<feature type="compositionally biased region" description="Polar residues" evidence="8">
    <location>
        <begin position="381"/>
        <end position="401"/>
    </location>
</feature>
<feature type="region of interest" description="Disordered" evidence="8">
    <location>
        <begin position="782"/>
        <end position="831"/>
    </location>
</feature>
<evidence type="ECO:0000256" key="4">
    <source>
        <dbReference type="ARBA" id="ARBA00023242"/>
    </source>
</evidence>
<evidence type="ECO:0000256" key="1">
    <source>
        <dbReference type="ARBA" id="ARBA00004123"/>
    </source>
</evidence>
<keyword evidence="2" id="KW-0677">Repeat</keyword>
<dbReference type="SMART" id="SM00028">
    <property type="entry name" value="TPR"/>
    <property type="match status" value="9"/>
</dbReference>
<dbReference type="GO" id="GO:0031145">
    <property type="term" value="P:anaphase-promoting complex-dependent catabolic process"/>
    <property type="evidence" value="ECO:0007669"/>
    <property type="project" value="TreeGrafter"/>
</dbReference>
<gene>
    <name evidence="9" type="ORF">V1264_012914</name>
</gene>
<feature type="repeat" description="TPR" evidence="7">
    <location>
        <begin position="114"/>
        <end position="147"/>
    </location>
</feature>
<name>A0AAN9C3C8_9CAEN</name>
<dbReference type="InterPro" id="IPR019734">
    <property type="entry name" value="TPR_rpt"/>
</dbReference>
<feature type="repeat" description="TPR" evidence="7">
    <location>
        <begin position="597"/>
        <end position="630"/>
    </location>
</feature>
<dbReference type="GO" id="GO:0007091">
    <property type="term" value="P:metaphase/anaphase transition of mitotic cell cycle"/>
    <property type="evidence" value="ECO:0007669"/>
    <property type="project" value="TreeGrafter"/>
</dbReference>
<dbReference type="GO" id="GO:0005680">
    <property type="term" value="C:anaphase-promoting complex"/>
    <property type="evidence" value="ECO:0007669"/>
    <property type="project" value="TreeGrafter"/>
</dbReference>
<comment type="subcellular location">
    <subcellularLocation>
        <location evidence="1">Nucleus</location>
    </subcellularLocation>
</comment>
<comment type="caution">
    <text evidence="9">The sequence shown here is derived from an EMBL/GenBank/DDBJ whole genome shotgun (WGS) entry which is preliminary data.</text>
</comment>
<feature type="repeat" description="TPR" evidence="7">
    <location>
        <begin position="495"/>
        <end position="528"/>
    </location>
</feature>
<dbReference type="PANTHER" id="PTHR12558:SF13">
    <property type="entry name" value="CELL DIVISION CYCLE PROTEIN 27 HOMOLOG"/>
    <property type="match status" value="1"/>
</dbReference>
<dbReference type="SUPFAM" id="SSF48452">
    <property type="entry name" value="TPR-like"/>
    <property type="match status" value="2"/>
</dbReference>
<dbReference type="Pfam" id="PF12895">
    <property type="entry name" value="ANAPC3"/>
    <property type="match status" value="1"/>
</dbReference>
<dbReference type="Pfam" id="PF13181">
    <property type="entry name" value="TPR_8"/>
    <property type="match status" value="3"/>
</dbReference>
<dbReference type="EMBL" id="JBAMIC010000002">
    <property type="protein sequence ID" value="KAK7113665.1"/>
    <property type="molecule type" value="Genomic_DNA"/>
</dbReference>
<evidence type="ECO:0000256" key="3">
    <source>
        <dbReference type="ARBA" id="ARBA00022803"/>
    </source>
</evidence>
<feature type="compositionally biased region" description="Polar residues" evidence="8">
    <location>
        <begin position="418"/>
        <end position="428"/>
    </location>
</feature>
<feature type="compositionally biased region" description="Acidic residues" evidence="8">
    <location>
        <begin position="816"/>
        <end position="831"/>
    </location>
</feature>
<evidence type="ECO:0000313" key="9">
    <source>
        <dbReference type="EMBL" id="KAK7113665.1"/>
    </source>
</evidence>
<dbReference type="PROSITE" id="PS50293">
    <property type="entry name" value="TPR_REGION"/>
    <property type="match status" value="1"/>
</dbReference>
<dbReference type="GO" id="GO:0051301">
    <property type="term" value="P:cell division"/>
    <property type="evidence" value="ECO:0007669"/>
    <property type="project" value="TreeGrafter"/>
</dbReference>
<organism evidence="9 10">
    <name type="scientific">Littorina saxatilis</name>
    <dbReference type="NCBI Taxonomy" id="31220"/>
    <lineage>
        <taxon>Eukaryota</taxon>
        <taxon>Metazoa</taxon>
        <taxon>Spiralia</taxon>
        <taxon>Lophotrochozoa</taxon>
        <taxon>Mollusca</taxon>
        <taxon>Gastropoda</taxon>
        <taxon>Caenogastropoda</taxon>
        <taxon>Littorinimorpha</taxon>
        <taxon>Littorinoidea</taxon>
        <taxon>Littorinidae</taxon>
        <taxon>Littorina</taxon>
    </lineage>
</organism>
<keyword evidence="4" id="KW-0539">Nucleus</keyword>
<dbReference type="GO" id="GO:0016567">
    <property type="term" value="P:protein ubiquitination"/>
    <property type="evidence" value="ECO:0007669"/>
    <property type="project" value="TreeGrafter"/>
</dbReference>
<sequence length="831" mass="92371">MLLQEPVQAAIWDALNHYSYGDAIFLAERLYAEVSNNDALHLLATCYYRGGRPTQAYMLLQKKSCPTPQCKFLMARCCLDTKKYAEAERMLAGSILTKPKSYDEIEAEFGAMACHVFSLLGQLYSKTDRVQKACECYKKSLKLNPLLWKSYEALCQLGVKVDPNQVFSMPAVMAAPPPVPIVIPIVQSQPVPQAQPPPPPQGHTPGTDDVAVTNTIDTIPQTITTATTTTPGAVETNTTPRTICSDFTPENSTHDGKGADLWAPIRPTKFVKQEIPPEGPKPIKVLFPDGYLSPSFGVMLVESPSGLDPNPSALPFISPNPTPIMPEDTVLDAKAPSKKVVTRRKQSAKPPVFSLSGNSNTRDVSSQQQCGNPPIRRSSRLFGNSSSVKENNKTQGKSRFTSPKGVGRKSKSRSSKSQQELNELNKSDPSAGIKSSGHPEQLSSSQIVHMQQQSLGGLLKLLMGVGKAYSALAQYDCRKAVQLFEELPEHQYNTAWVLAQIGRAYFERGDFHKAASVFAEVHRLEPYQLLGMDRYSTSLWHLQREVELSALAHDLTQLDKSCPQTWIATGNCFSLQKEHDVAIKFFRRAIQVDPDYAYAYTLLAHEYVFIEELDKALACFRNGLRVDSRHYNAWYGVGMIYYKQEKFSLAEVHFRRALSINPQSSALICHVGVAQHAQKKTEQALSTLNRAIVNEPRNSLCKFHKASILLACDRHKEALEELEELKQIIPTESLVYFLMGKVHKKLGNTHLALMNFSWAMDLDPKGVNNQIKEAIDKRYATEEDDTLARLTDTMPETSPELGEEGHEGSSQSLSPEDIDPDLQAIESDESL</sequence>
<evidence type="ECO:0000256" key="2">
    <source>
        <dbReference type="ARBA" id="ARBA00022737"/>
    </source>
</evidence>
<feature type="compositionally biased region" description="Pro residues" evidence="8">
    <location>
        <begin position="193"/>
        <end position="202"/>
    </location>
</feature>
<dbReference type="PROSITE" id="PS50005">
    <property type="entry name" value="TPR"/>
    <property type="match status" value="6"/>
</dbReference>